<evidence type="ECO:0000313" key="3">
    <source>
        <dbReference type="Proteomes" id="UP001194468"/>
    </source>
</evidence>
<reference evidence="2" key="1">
    <citation type="submission" date="2019-10" db="EMBL/GenBank/DDBJ databases">
        <authorList>
            <consortium name="DOE Joint Genome Institute"/>
            <person name="Kuo A."/>
            <person name="Miyauchi S."/>
            <person name="Kiss E."/>
            <person name="Drula E."/>
            <person name="Kohler A."/>
            <person name="Sanchez-Garcia M."/>
            <person name="Andreopoulos B."/>
            <person name="Barry K.W."/>
            <person name="Bonito G."/>
            <person name="Buee M."/>
            <person name="Carver A."/>
            <person name="Chen C."/>
            <person name="Cichocki N."/>
            <person name="Clum A."/>
            <person name="Culley D."/>
            <person name="Crous P.W."/>
            <person name="Fauchery L."/>
            <person name="Girlanda M."/>
            <person name="Hayes R."/>
            <person name="Keri Z."/>
            <person name="LaButti K."/>
            <person name="Lipzen A."/>
            <person name="Lombard V."/>
            <person name="Magnuson J."/>
            <person name="Maillard F."/>
            <person name="Morin E."/>
            <person name="Murat C."/>
            <person name="Nolan M."/>
            <person name="Ohm R."/>
            <person name="Pangilinan J."/>
            <person name="Pereira M."/>
            <person name="Perotto S."/>
            <person name="Peter M."/>
            <person name="Riley R."/>
            <person name="Sitrit Y."/>
            <person name="Stielow B."/>
            <person name="Szollosi G."/>
            <person name="Zifcakova L."/>
            <person name="Stursova M."/>
            <person name="Spatafora J.W."/>
            <person name="Tedersoo L."/>
            <person name="Vaario L.-M."/>
            <person name="Yamada A."/>
            <person name="Yan M."/>
            <person name="Wang P."/>
            <person name="Xu J."/>
            <person name="Bruns T."/>
            <person name="Baldrian P."/>
            <person name="Vilgalys R."/>
            <person name="Henrissat B."/>
            <person name="Grigoriev I.V."/>
            <person name="Hibbett D."/>
            <person name="Nagy L.G."/>
            <person name="Martin F.M."/>
        </authorList>
    </citation>
    <scope>NUCLEOTIDE SEQUENCE</scope>
    <source>
        <strain evidence="2">BED1</strain>
    </source>
</reference>
<keyword evidence="1" id="KW-0472">Membrane</keyword>
<name>A0AAD4GAY7_BOLED</name>
<evidence type="ECO:0000313" key="2">
    <source>
        <dbReference type="EMBL" id="KAF8432975.1"/>
    </source>
</evidence>
<dbReference type="Proteomes" id="UP001194468">
    <property type="component" value="Unassembled WGS sequence"/>
</dbReference>
<proteinExistence type="predicted"/>
<accession>A0AAD4GAY7</accession>
<dbReference type="AlphaFoldDB" id="A0AAD4GAY7"/>
<protein>
    <submittedName>
        <fullName evidence="2">Uncharacterized protein</fullName>
    </submittedName>
</protein>
<keyword evidence="1" id="KW-0812">Transmembrane</keyword>
<keyword evidence="1" id="KW-1133">Transmembrane helix</keyword>
<reference evidence="2" key="2">
    <citation type="journal article" date="2020" name="Nat. Commun.">
        <title>Large-scale genome sequencing of mycorrhizal fungi provides insights into the early evolution of symbiotic traits.</title>
        <authorList>
            <person name="Miyauchi S."/>
            <person name="Kiss E."/>
            <person name="Kuo A."/>
            <person name="Drula E."/>
            <person name="Kohler A."/>
            <person name="Sanchez-Garcia M."/>
            <person name="Morin E."/>
            <person name="Andreopoulos B."/>
            <person name="Barry K.W."/>
            <person name="Bonito G."/>
            <person name="Buee M."/>
            <person name="Carver A."/>
            <person name="Chen C."/>
            <person name="Cichocki N."/>
            <person name="Clum A."/>
            <person name="Culley D."/>
            <person name="Crous P.W."/>
            <person name="Fauchery L."/>
            <person name="Girlanda M."/>
            <person name="Hayes R.D."/>
            <person name="Keri Z."/>
            <person name="LaButti K."/>
            <person name="Lipzen A."/>
            <person name="Lombard V."/>
            <person name="Magnuson J."/>
            <person name="Maillard F."/>
            <person name="Murat C."/>
            <person name="Nolan M."/>
            <person name="Ohm R.A."/>
            <person name="Pangilinan J."/>
            <person name="Pereira M.F."/>
            <person name="Perotto S."/>
            <person name="Peter M."/>
            <person name="Pfister S."/>
            <person name="Riley R."/>
            <person name="Sitrit Y."/>
            <person name="Stielow J.B."/>
            <person name="Szollosi G."/>
            <person name="Zifcakova L."/>
            <person name="Stursova M."/>
            <person name="Spatafora J.W."/>
            <person name="Tedersoo L."/>
            <person name="Vaario L.M."/>
            <person name="Yamada A."/>
            <person name="Yan M."/>
            <person name="Wang P."/>
            <person name="Xu J."/>
            <person name="Bruns T."/>
            <person name="Baldrian P."/>
            <person name="Vilgalys R."/>
            <person name="Dunand C."/>
            <person name="Henrissat B."/>
            <person name="Grigoriev I.V."/>
            <person name="Hibbett D."/>
            <person name="Nagy L.G."/>
            <person name="Martin F.M."/>
        </authorList>
    </citation>
    <scope>NUCLEOTIDE SEQUENCE</scope>
    <source>
        <strain evidence="2">BED1</strain>
    </source>
</reference>
<evidence type="ECO:0000256" key="1">
    <source>
        <dbReference type="SAM" id="Phobius"/>
    </source>
</evidence>
<sequence length="122" mass="13873">MSPKSRGTCAFHSNECSHDAVTKCTFTARVKGMGRCHVRTLIPISSCSGAHISIPFSSHFLGHGSKAWEWRRIHQKDESKVTRWRTFRHRKDKVVSMHFLLSVLHVVLYTSSSKLDSLLKHG</sequence>
<feature type="transmembrane region" description="Helical" evidence="1">
    <location>
        <begin position="94"/>
        <end position="112"/>
    </location>
</feature>
<gene>
    <name evidence="2" type="ORF">L210DRAFT_430923</name>
</gene>
<dbReference type="EMBL" id="WHUW01000037">
    <property type="protein sequence ID" value="KAF8432975.1"/>
    <property type="molecule type" value="Genomic_DNA"/>
</dbReference>
<keyword evidence="3" id="KW-1185">Reference proteome</keyword>
<organism evidence="2 3">
    <name type="scientific">Boletus edulis BED1</name>
    <dbReference type="NCBI Taxonomy" id="1328754"/>
    <lineage>
        <taxon>Eukaryota</taxon>
        <taxon>Fungi</taxon>
        <taxon>Dikarya</taxon>
        <taxon>Basidiomycota</taxon>
        <taxon>Agaricomycotina</taxon>
        <taxon>Agaricomycetes</taxon>
        <taxon>Agaricomycetidae</taxon>
        <taxon>Boletales</taxon>
        <taxon>Boletineae</taxon>
        <taxon>Boletaceae</taxon>
        <taxon>Boletoideae</taxon>
        <taxon>Boletus</taxon>
    </lineage>
</organism>
<comment type="caution">
    <text evidence="2">The sequence shown here is derived from an EMBL/GenBank/DDBJ whole genome shotgun (WGS) entry which is preliminary data.</text>
</comment>